<evidence type="ECO:0000256" key="2">
    <source>
        <dbReference type="ARBA" id="ARBA00023043"/>
    </source>
</evidence>
<sequence length="220" mass="23276">MAVVDIHEVFADPAVAELAEAVAAGDSADIRRLAAGVDLRTHGDKNVTLLEWAVLNQSLDGLKALLEAGADPAEPGIDGGTVVHMAAMANDPAYLDVLLAHGAAPDTPHGENGSAPLSAALMGERSVQFHRLLEAGANPNHVDRLGNTALHVAGKINQPNRALDLLKAGTDADARNRQNVTFQRYLFMTPPSLLNAQTRQDREALVVWLREHDIAVESGG</sequence>
<organism evidence="4 5">
    <name type="scientific">Lysobacter antibioticus</name>
    <dbReference type="NCBI Taxonomy" id="84531"/>
    <lineage>
        <taxon>Bacteria</taxon>
        <taxon>Pseudomonadati</taxon>
        <taxon>Pseudomonadota</taxon>
        <taxon>Gammaproteobacteria</taxon>
        <taxon>Lysobacterales</taxon>
        <taxon>Lysobacteraceae</taxon>
        <taxon>Lysobacter</taxon>
    </lineage>
</organism>
<keyword evidence="2 3" id="KW-0040">ANK repeat</keyword>
<dbReference type="InterPro" id="IPR002110">
    <property type="entry name" value="Ankyrin_rpt"/>
</dbReference>
<dbReference type="PROSITE" id="PS50088">
    <property type="entry name" value="ANK_REPEAT"/>
    <property type="match status" value="2"/>
</dbReference>
<dbReference type="InterPro" id="IPR036770">
    <property type="entry name" value="Ankyrin_rpt-contain_sf"/>
</dbReference>
<dbReference type="PATRIC" id="fig|84531.8.peg.3685"/>
<feature type="repeat" description="ANK" evidence="3">
    <location>
        <begin position="78"/>
        <end position="110"/>
    </location>
</feature>
<dbReference type="Gene3D" id="1.25.40.20">
    <property type="entry name" value="Ankyrin repeat-containing domain"/>
    <property type="match status" value="1"/>
</dbReference>
<accession>A0A0S2FEA2</accession>
<dbReference type="RefSeq" id="WP_057918733.1">
    <property type="nucleotide sequence ID" value="NZ_CP011129.1"/>
</dbReference>
<dbReference type="eggNOG" id="COG0666">
    <property type="taxonomic scope" value="Bacteria"/>
</dbReference>
<dbReference type="PANTHER" id="PTHR24198">
    <property type="entry name" value="ANKYRIN REPEAT AND PROTEIN KINASE DOMAIN-CONTAINING PROTEIN"/>
    <property type="match status" value="1"/>
</dbReference>
<feature type="repeat" description="ANK" evidence="3">
    <location>
        <begin position="145"/>
        <end position="177"/>
    </location>
</feature>
<evidence type="ECO:0000313" key="4">
    <source>
        <dbReference type="EMBL" id="ALN81789.1"/>
    </source>
</evidence>
<evidence type="ECO:0000313" key="5">
    <source>
        <dbReference type="Proteomes" id="UP000060787"/>
    </source>
</evidence>
<name>A0A0S2FEA2_LYSAN</name>
<dbReference type="KEGG" id="lab:LA76x_3667"/>
<dbReference type="Proteomes" id="UP000060787">
    <property type="component" value="Chromosome"/>
</dbReference>
<dbReference type="AlphaFoldDB" id="A0A0S2FEA2"/>
<dbReference type="SUPFAM" id="SSF48403">
    <property type="entry name" value="Ankyrin repeat"/>
    <property type="match status" value="1"/>
</dbReference>
<evidence type="ECO:0000256" key="3">
    <source>
        <dbReference type="PROSITE-ProRule" id="PRU00023"/>
    </source>
</evidence>
<dbReference type="PANTHER" id="PTHR24198:SF165">
    <property type="entry name" value="ANKYRIN REPEAT-CONTAINING PROTEIN-RELATED"/>
    <property type="match status" value="1"/>
</dbReference>
<dbReference type="SMART" id="SM00248">
    <property type="entry name" value="ANK"/>
    <property type="match status" value="4"/>
</dbReference>
<evidence type="ECO:0000256" key="1">
    <source>
        <dbReference type="ARBA" id="ARBA00022737"/>
    </source>
</evidence>
<dbReference type="PROSITE" id="PS50297">
    <property type="entry name" value="ANK_REP_REGION"/>
    <property type="match status" value="1"/>
</dbReference>
<dbReference type="STRING" id="84531.LA76x_3667"/>
<protein>
    <submittedName>
        <fullName evidence="4">Ankyrin repeat family protein</fullName>
    </submittedName>
</protein>
<keyword evidence="1" id="KW-0677">Repeat</keyword>
<reference evidence="4 5" key="1">
    <citation type="journal article" date="2015" name="BMC Genomics">
        <title>Comparative genomics and metabolic profiling of the genus Lysobacter.</title>
        <authorList>
            <person name="de Bruijn I."/>
            <person name="Cheng X."/>
            <person name="de Jager V."/>
            <person name="Exposito R.G."/>
            <person name="Watrous J."/>
            <person name="Patel N."/>
            <person name="Postma J."/>
            <person name="Dorrestein P.C."/>
            <person name="Kobayashi D."/>
            <person name="Raaijmakers J.M."/>
        </authorList>
    </citation>
    <scope>NUCLEOTIDE SEQUENCE [LARGE SCALE GENOMIC DNA]</scope>
    <source>
        <strain evidence="4 5">76</strain>
    </source>
</reference>
<dbReference type="EMBL" id="CP011129">
    <property type="protein sequence ID" value="ALN81789.1"/>
    <property type="molecule type" value="Genomic_DNA"/>
</dbReference>
<gene>
    <name evidence="4" type="ORF">LA76x_3667</name>
</gene>
<dbReference type="Pfam" id="PF12796">
    <property type="entry name" value="Ank_2"/>
    <property type="match status" value="1"/>
</dbReference>
<proteinExistence type="predicted"/>
<keyword evidence="5" id="KW-1185">Reference proteome</keyword>